<feature type="region of interest" description="Disordered" evidence="1">
    <location>
        <begin position="1"/>
        <end position="23"/>
    </location>
</feature>
<evidence type="ECO:0008006" key="4">
    <source>
        <dbReference type="Google" id="ProtNLM"/>
    </source>
</evidence>
<evidence type="ECO:0000313" key="3">
    <source>
        <dbReference type="EMBL" id="AAV68884.1"/>
    </source>
</evidence>
<dbReference type="ExpressionAtlas" id="Q5Q0A3">
    <property type="expression patterns" value="baseline and differential"/>
</dbReference>
<sequence length="287" mass="32967">MDSSTDFYIFDGSSSSSSSVFRNSSPDMFSSDTTTTTDLFCNNELYSVEESLNIFDHFTPQHILSSSPPSDLLGTLSLSQHIPTGLYPNFSDFQISDAVKTEKFFDGHNQAATMARSYSTIENSGRYMQRSFSSNSVEGKQTQVPFNIPMMDSSNLSYNNLSSPENAFFSSQMRRVYSTGDLQVSVLCFALFFLLCNFLLKVLSFNLVFRIIWKCRDRLKTQRCRFQRNRTSRWDVTVQKNVKRKYQSTELNETRETLPKLLSMHAGKHWRTVDLEYVVDLHAMTKL</sequence>
<name>Q5Q0A3_ARATH</name>
<dbReference type="TAIR" id="AT5G41380"/>
<proteinExistence type="evidence at transcript level"/>
<organism evidence="3">
    <name type="scientific">Arabidopsis thaliana</name>
    <name type="common">Mouse-ear cress</name>
    <dbReference type="NCBI Taxonomy" id="3702"/>
    <lineage>
        <taxon>Eukaryota</taxon>
        <taxon>Viridiplantae</taxon>
        <taxon>Streptophyta</taxon>
        <taxon>Embryophyta</taxon>
        <taxon>Tracheophyta</taxon>
        <taxon>Spermatophyta</taxon>
        <taxon>Magnoliopsida</taxon>
        <taxon>eudicotyledons</taxon>
        <taxon>Gunneridae</taxon>
        <taxon>Pentapetalae</taxon>
        <taxon>rosids</taxon>
        <taxon>malvids</taxon>
        <taxon>Brassicales</taxon>
        <taxon>Brassicaceae</taxon>
        <taxon>Camelineae</taxon>
        <taxon>Arabidopsis</taxon>
    </lineage>
</organism>
<dbReference type="EMBL" id="AY800648">
    <property type="protein sequence ID" value="AAV68884.1"/>
    <property type="molecule type" value="mRNA"/>
</dbReference>
<keyword evidence="2" id="KW-0812">Transmembrane</keyword>
<evidence type="ECO:0000256" key="1">
    <source>
        <dbReference type="SAM" id="MobiDB-lite"/>
    </source>
</evidence>
<evidence type="ECO:0000256" key="2">
    <source>
        <dbReference type="SAM" id="Phobius"/>
    </source>
</evidence>
<reference evidence="3" key="1">
    <citation type="submission" date="2004-10" db="EMBL/GenBank/DDBJ databases">
        <title>Reconstruction of cDNA sequences for hypothetical genes in Arabidopsis thaliana from 5' and 3' RACE products.</title>
        <authorList>
            <person name="Xiao Y."/>
            <person name="Underwood B."/>
            <person name="Moskal W."/>
            <person name="Wang W."/>
            <person name="Redman J."/>
            <person name="Wu H.C."/>
            <person name="Utterback T."/>
            <person name="Town C.D."/>
        </authorList>
    </citation>
    <scope>NUCLEOTIDE SEQUENCE</scope>
</reference>
<feature type="transmembrane region" description="Helical" evidence="2">
    <location>
        <begin position="184"/>
        <end position="213"/>
    </location>
</feature>
<protein>
    <recommendedName>
        <fullName evidence="4">Transmembrane protein</fullName>
    </recommendedName>
</protein>
<dbReference type="AlphaFoldDB" id="Q5Q0A3"/>
<keyword evidence="2" id="KW-0472">Membrane</keyword>
<keyword evidence="2" id="KW-1133">Transmembrane helix</keyword>
<gene>
    <name evidence="3" type="ordered locus">At5g41380</name>
</gene>
<accession>Q5Q0A3</accession>